<dbReference type="EMBL" id="BJYU01000079">
    <property type="protein sequence ID" value="GEO16872.1"/>
    <property type="molecule type" value="Genomic_DNA"/>
</dbReference>
<dbReference type="Proteomes" id="UP000321085">
    <property type="component" value="Unassembled WGS sequence"/>
</dbReference>
<accession>A0A512BY39</accession>
<organism evidence="1 2">
    <name type="scientific">Microvirga aerophila</name>
    <dbReference type="NCBI Taxonomy" id="670291"/>
    <lineage>
        <taxon>Bacteria</taxon>
        <taxon>Pseudomonadati</taxon>
        <taxon>Pseudomonadota</taxon>
        <taxon>Alphaproteobacteria</taxon>
        <taxon>Hyphomicrobiales</taxon>
        <taxon>Methylobacteriaceae</taxon>
        <taxon>Microvirga</taxon>
    </lineage>
</organism>
<name>A0A512BY39_9HYPH</name>
<gene>
    <name evidence="1" type="ORF">MAE02_45680</name>
</gene>
<dbReference type="AlphaFoldDB" id="A0A512BY39"/>
<keyword evidence="2" id="KW-1185">Reference proteome</keyword>
<comment type="caution">
    <text evidence="1">The sequence shown here is derived from an EMBL/GenBank/DDBJ whole genome shotgun (WGS) entry which is preliminary data.</text>
</comment>
<evidence type="ECO:0008006" key="3">
    <source>
        <dbReference type="Google" id="ProtNLM"/>
    </source>
</evidence>
<protein>
    <recommendedName>
        <fullName evidence="3">Tetratricopeptide repeat protein</fullName>
    </recommendedName>
</protein>
<proteinExistence type="predicted"/>
<reference evidence="1 2" key="1">
    <citation type="submission" date="2019-07" db="EMBL/GenBank/DDBJ databases">
        <title>Whole genome shotgun sequence of Microvirga aerophila NBRC 106136.</title>
        <authorList>
            <person name="Hosoyama A."/>
            <person name="Uohara A."/>
            <person name="Ohji S."/>
            <person name="Ichikawa N."/>
        </authorList>
    </citation>
    <scope>NUCLEOTIDE SEQUENCE [LARGE SCALE GENOMIC DNA]</scope>
    <source>
        <strain evidence="1 2">NBRC 106136</strain>
    </source>
</reference>
<evidence type="ECO:0000313" key="1">
    <source>
        <dbReference type="EMBL" id="GEO16872.1"/>
    </source>
</evidence>
<evidence type="ECO:0000313" key="2">
    <source>
        <dbReference type="Proteomes" id="UP000321085"/>
    </source>
</evidence>
<sequence>MLVRLERVDEAVAYARESCTAPSESLELAKVLRDAGRHDEALAIAEGALRLGADLTVDGNCRPGHSLAHWLRDYAGLIVRRDLALAAARAAFEQTRSLDDYRPVETWAGEGWTGIRQIARQVSGRWARP</sequence>